<keyword evidence="2" id="KW-1185">Reference proteome</keyword>
<dbReference type="EMBL" id="JMPI01000029">
    <property type="protein sequence ID" value="KFC81895.1"/>
    <property type="molecule type" value="Genomic_DNA"/>
</dbReference>
<name>A0A085GDV0_9ENTR</name>
<dbReference type="RefSeq" id="WP_034495688.1">
    <property type="nucleotide sequence ID" value="NZ_JMPI01000029.1"/>
</dbReference>
<dbReference type="Pfam" id="PF07235">
    <property type="entry name" value="DUF1427"/>
    <property type="match status" value="1"/>
</dbReference>
<comment type="caution">
    <text evidence="1">The sequence shown here is derived from an EMBL/GenBank/DDBJ whole genome shotgun (WGS) entry which is preliminary data.</text>
</comment>
<proteinExistence type="predicted"/>
<dbReference type="InterPro" id="IPR009872">
    <property type="entry name" value="DUF1427"/>
</dbReference>
<evidence type="ECO:0000313" key="1">
    <source>
        <dbReference type="EMBL" id="KFC81895.1"/>
    </source>
</evidence>
<dbReference type="InterPro" id="IPR020017">
    <property type="entry name" value="XapX_domain"/>
</dbReference>
<dbReference type="NCBIfam" id="TIGR03510">
    <property type="entry name" value="XapX"/>
    <property type="match status" value="1"/>
</dbReference>
<dbReference type="eggNOG" id="COG4317">
    <property type="taxonomic scope" value="Bacteria"/>
</dbReference>
<dbReference type="STRING" id="1006004.GBAG_2081"/>
<organism evidence="1 2">
    <name type="scientific">Buttiauxella agrestis ATCC 33320</name>
    <dbReference type="NCBI Taxonomy" id="1006004"/>
    <lineage>
        <taxon>Bacteria</taxon>
        <taxon>Pseudomonadati</taxon>
        <taxon>Pseudomonadota</taxon>
        <taxon>Gammaproteobacteria</taxon>
        <taxon>Enterobacterales</taxon>
        <taxon>Enterobacteriaceae</taxon>
        <taxon>Buttiauxella</taxon>
    </lineage>
</organism>
<dbReference type="Proteomes" id="UP000028653">
    <property type="component" value="Unassembled WGS sequence"/>
</dbReference>
<gene>
    <name evidence="1" type="ORF">GBAG_2081</name>
</gene>
<sequence>MSAELLSLFAGILIGLIYALLKARSPAPPAIALVGLLGMLIGEQVTVQMLKPVHTTALHTCPAQPTATASLNTACPPGAKS</sequence>
<protein>
    <recommendedName>
        <fullName evidence="3">XapX domain-containing protein</fullName>
    </recommendedName>
</protein>
<evidence type="ECO:0000313" key="2">
    <source>
        <dbReference type="Proteomes" id="UP000028653"/>
    </source>
</evidence>
<dbReference type="AlphaFoldDB" id="A0A085GDV0"/>
<accession>A0A085GDV0</accession>
<evidence type="ECO:0008006" key="3">
    <source>
        <dbReference type="Google" id="ProtNLM"/>
    </source>
</evidence>
<reference evidence="1 2" key="1">
    <citation type="submission" date="2014-05" db="EMBL/GenBank/DDBJ databases">
        <title>ATOL: Assembling a taxonomically balanced genome-scale reconstruction of the evolutionary history of the Enterobacteriaceae.</title>
        <authorList>
            <person name="Plunkett G.III."/>
            <person name="Neeno-Eckwall E.C."/>
            <person name="Glasner J.D."/>
            <person name="Perna N.T."/>
        </authorList>
    </citation>
    <scope>NUCLEOTIDE SEQUENCE [LARGE SCALE GENOMIC DNA]</scope>
    <source>
        <strain evidence="1 2">ATCC 33320</strain>
    </source>
</reference>
<dbReference type="OrthoDB" id="4302993at2"/>